<protein>
    <recommendedName>
        <fullName evidence="4">C2H2-type domain-containing protein</fullName>
    </recommendedName>
</protein>
<keyword evidence="3" id="KW-1185">Reference proteome</keyword>
<evidence type="ECO:0008006" key="4">
    <source>
        <dbReference type="Google" id="ProtNLM"/>
    </source>
</evidence>
<reference evidence="2 3" key="1">
    <citation type="journal article" date="2018" name="Nat. Ecol. Evol.">
        <title>Pezizomycetes genomes reveal the molecular basis of ectomycorrhizal truffle lifestyle.</title>
        <authorList>
            <person name="Murat C."/>
            <person name="Payen T."/>
            <person name="Noel B."/>
            <person name="Kuo A."/>
            <person name="Morin E."/>
            <person name="Chen J."/>
            <person name="Kohler A."/>
            <person name="Krizsan K."/>
            <person name="Balestrini R."/>
            <person name="Da Silva C."/>
            <person name="Montanini B."/>
            <person name="Hainaut M."/>
            <person name="Levati E."/>
            <person name="Barry K.W."/>
            <person name="Belfiori B."/>
            <person name="Cichocki N."/>
            <person name="Clum A."/>
            <person name="Dockter R.B."/>
            <person name="Fauchery L."/>
            <person name="Guy J."/>
            <person name="Iotti M."/>
            <person name="Le Tacon F."/>
            <person name="Lindquist E.A."/>
            <person name="Lipzen A."/>
            <person name="Malagnac F."/>
            <person name="Mello A."/>
            <person name="Molinier V."/>
            <person name="Miyauchi S."/>
            <person name="Poulain J."/>
            <person name="Riccioni C."/>
            <person name="Rubini A."/>
            <person name="Sitrit Y."/>
            <person name="Splivallo R."/>
            <person name="Traeger S."/>
            <person name="Wang M."/>
            <person name="Zifcakova L."/>
            <person name="Wipf D."/>
            <person name="Zambonelli A."/>
            <person name="Paolocci F."/>
            <person name="Nowrousian M."/>
            <person name="Ottonello S."/>
            <person name="Baldrian P."/>
            <person name="Spatafora J.W."/>
            <person name="Henrissat B."/>
            <person name="Nagy L.G."/>
            <person name="Aury J.M."/>
            <person name="Wincker P."/>
            <person name="Grigoriev I.V."/>
            <person name="Bonfante P."/>
            <person name="Martin F.M."/>
        </authorList>
    </citation>
    <scope>NUCLEOTIDE SEQUENCE [LARGE SCALE GENOMIC DNA]</scope>
    <source>
        <strain evidence="2 3">120613-1</strain>
    </source>
</reference>
<organism evidence="2 3">
    <name type="scientific">Choiromyces venosus 120613-1</name>
    <dbReference type="NCBI Taxonomy" id="1336337"/>
    <lineage>
        <taxon>Eukaryota</taxon>
        <taxon>Fungi</taxon>
        <taxon>Dikarya</taxon>
        <taxon>Ascomycota</taxon>
        <taxon>Pezizomycotina</taxon>
        <taxon>Pezizomycetes</taxon>
        <taxon>Pezizales</taxon>
        <taxon>Tuberaceae</taxon>
        <taxon>Choiromyces</taxon>
    </lineage>
</organism>
<evidence type="ECO:0000313" key="2">
    <source>
        <dbReference type="EMBL" id="RPA96753.1"/>
    </source>
</evidence>
<name>A0A3N4JER3_9PEZI</name>
<evidence type="ECO:0000256" key="1">
    <source>
        <dbReference type="SAM" id="MobiDB-lite"/>
    </source>
</evidence>
<feature type="region of interest" description="Disordered" evidence="1">
    <location>
        <begin position="1"/>
        <end position="43"/>
    </location>
</feature>
<dbReference type="EMBL" id="ML120411">
    <property type="protein sequence ID" value="RPA96753.1"/>
    <property type="molecule type" value="Genomic_DNA"/>
</dbReference>
<sequence>MQPQPSGPENLPLYPDDDGFYSVNGPAFHASHSKHPTTHPLGNQVSNSADQTPHISSNLRQHSFHSANAVGELASPPYIPLPPSSLPTRSFRSDDNPQRFLQRKIYFCNEPGCTWPSPFPTKQGLNRHHQTKHLQKRQDCPIRGCERVGNRGIKRKDNVRAHVWNRHGVELPRQSRRATSRRSDHYMSPDLPIAS</sequence>
<dbReference type="AlphaFoldDB" id="A0A3N4JER3"/>
<proteinExistence type="predicted"/>
<accession>A0A3N4JER3</accession>
<dbReference type="Proteomes" id="UP000276215">
    <property type="component" value="Unassembled WGS sequence"/>
</dbReference>
<evidence type="ECO:0000313" key="3">
    <source>
        <dbReference type="Proteomes" id="UP000276215"/>
    </source>
</evidence>
<feature type="region of interest" description="Disordered" evidence="1">
    <location>
        <begin position="170"/>
        <end position="195"/>
    </location>
</feature>
<gene>
    <name evidence="2" type="ORF">L873DRAFT_1193481</name>
</gene>
<dbReference type="OrthoDB" id="2687452at2759"/>